<dbReference type="KEGG" id="tasa:A1Q1_03755"/>
<dbReference type="RefSeq" id="XP_014178585.1">
    <property type="nucleotide sequence ID" value="XM_014323110.1"/>
</dbReference>
<organism evidence="2 3">
    <name type="scientific">Trichosporon asahii var. asahii (strain ATCC 90039 / CBS 2479 / JCM 2466 / KCTC 7840 / NBRC 103889/ NCYC 2677 / UAMH 7654)</name>
    <name type="common">Yeast</name>
    <dbReference type="NCBI Taxonomy" id="1186058"/>
    <lineage>
        <taxon>Eukaryota</taxon>
        <taxon>Fungi</taxon>
        <taxon>Dikarya</taxon>
        <taxon>Basidiomycota</taxon>
        <taxon>Agaricomycotina</taxon>
        <taxon>Tremellomycetes</taxon>
        <taxon>Trichosporonales</taxon>
        <taxon>Trichosporonaceae</taxon>
        <taxon>Trichosporon</taxon>
    </lineage>
</organism>
<evidence type="ECO:0000313" key="2">
    <source>
        <dbReference type="EMBL" id="EJT47417.1"/>
    </source>
</evidence>
<proteinExistence type="predicted"/>
<feature type="region of interest" description="Disordered" evidence="1">
    <location>
        <begin position="571"/>
        <end position="602"/>
    </location>
</feature>
<comment type="caution">
    <text evidence="2">The sequence shown here is derived from an EMBL/GenBank/DDBJ whole genome shotgun (WGS) entry which is preliminary data.</text>
</comment>
<name>J6EX60_TRIAS</name>
<evidence type="ECO:0000313" key="3">
    <source>
        <dbReference type="Proteomes" id="UP000002748"/>
    </source>
</evidence>
<feature type="region of interest" description="Disordered" evidence="1">
    <location>
        <begin position="458"/>
        <end position="484"/>
    </location>
</feature>
<dbReference type="GeneID" id="25987268"/>
<sequence length="666" mass="75073">MFFPPWYDYVWVDPVWKQHHGNDIQPSWHFLPLVSAVSPCTATEGKVIGSNLCRAHHEKRLNADHLWRFWPMEEALLERERQGWRFACWVVGGYGDPDSCMHVYLPHFVTGGWGEYEPLDDRLRMIVFYERERLNSNLRLLADLVHTLTHAGWLAAGPSPLEILALKRRGPVVSVRKSSRRAARVRLEAVADLKAAWGLPHGRNLMAISRAIRKLVEAMLELWPWSSSPVIMSVSEHAIWFDLFVACASLHDPRLLPEIPGSGPRPELRTEGPKADIRYAGMTFARLCALALVHAPFVDVMHLNRGYYGVELTSRFFPWLADEGRIARRGISTAASTEALKVADWAHSDCDRDHYRCQFGRWPEDEVQKLRAFREHPPKWWSNVTVGNQAPWWLGLQVQQQWAEAAAIRDAERESAAKAAQCAMLVRLNRDMRRLMIRIRDDRASEEMRSRQTGLRCLSRGDDGAAAAGTAPALAQTPIPAPNAEEPQYRNELLEMERQLLWEMFESLTATLDDEELEDAWGAFAPYRDDDGDAVMGDEAATESNLSDSPSPPAFHAIADEDSESISTISDLDDRQSVLFTPSPEPDLAHEPESPVPPVNPSTLASNSSCAWFVGLPSQHKVPMLAFPDKRVEMEFTTSRVVDMGENFQLALGGVSGVFYLPAYTP</sequence>
<dbReference type="Proteomes" id="UP000002748">
    <property type="component" value="Unassembled WGS sequence"/>
</dbReference>
<dbReference type="VEuPathDB" id="FungiDB:A1Q1_03755"/>
<protein>
    <submittedName>
        <fullName evidence="2">Uncharacterized protein</fullName>
    </submittedName>
</protein>
<accession>J6EX60</accession>
<dbReference type="EMBL" id="ALBS01000249">
    <property type="protein sequence ID" value="EJT47417.1"/>
    <property type="molecule type" value="Genomic_DNA"/>
</dbReference>
<gene>
    <name evidence="2" type="ORF">A1Q1_03755</name>
</gene>
<dbReference type="HOGENOM" id="CLU_412318_0_0_1"/>
<feature type="region of interest" description="Disordered" evidence="1">
    <location>
        <begin position="531"/>
        <end position="557"/>
    </location>
</feature>
<dbReference type="AlphaFoldDB" id="J6EX60"/>
<evidence type="ECO:0000256" key="1">
    <source>
        <dbReference type="SAM" id="MobiDB-lite"/>
    </source>
</evidence>
<reference evidence="2 3" key="1">
    <citation type="journal article" date="2012" name="Eukaryot. Cell">
        <title>Draft genome sequence of CBS 2479, the standard type strain of Trichosporon asahii.</title>
        <authorList>
            <person name="Yang R.Y."/>
            <person name="Li H.T."/>
            <person name="Zhu H."/>
            <person name="Zhou G.P."/>
            <person name="Wang M."/>
            <person name="Wang L."/>
        </authorList>
    </citation>
    <scope>NUCLEOTIDE SEQUENCE [LARGE SCALE GENOMIC DNA]</scope>
    <source>
        <strain evidence="3">ATCC 90039 / CBS 2479 / JCM 2466 / KCTC 7840 / NCYC 2677 / UAMH 7654</strain>
    </source>
</reference>
<feature type="compositionally biased region" description="Low complexity" evidence="1">
    <location>
        <begin position="464"/>
        <end position="478"/>
    </location>
</feature>